<dbReference type="EMBL" id="JAACJJ010000029">
    <property type="protein sequence ID" value="KAF5319370.1"/>
    <property type="molecule type" value="Genomic_DNA"/>
</dbReference>
<keyword evidence="3" id="KW-1185">Reference proteome</keyword>
<evidence type="ECO:0000313" key="2">
    <source>
        <dbReference type="EMBL" id="KAF5319370.1"/>
    </source>
</evidence>
<feature type="compositionally biased region" description="Polar residues" evidence="1">
    <location>
        <begin position="17"/>
        <end position="37"/>
    </location>
</feature>
<sequence>MAIQSLQVLSGNALVPNKSNSRGQTMHLNDPSSPFNDSSHILTNIQDHQDLQDRLTYDYPTQIQESVSEMSTSIGYNITSFAATNLKGTNLPVPAAQTFNYVGDSGNALQRKNLKKCDNGVST</sequence>
<dbReference type="OrthoDB" id="10599268at2759"/>
<organism evidence="2 3">
    <name type="scientific">Psilocybe cf. subviscida</name>
    <dbReference type="NCBI Taxonomy" id="2480587"/>
    <lineage>
        <taxon>Eukaryota</taxon>
        <taxon>Fungi</taxon>
        <taxon>Dikarya</taxon>
        <taxon>Basidiomycota</taxon>
        <taxon>Agaricomycotina</taxon>
        <taxon>Agaricomycetes</taxon>
        <taxon>Agaricomycetidae</taxon>
        <taxon>Agaricales</taxon>
        <taxon>Agaricineae</taxon>
        <taxon>Strophariaceae</taxon>
        <taxon>Psilocybe</taxon>
    </lineage>
</organism>
<gene>
    <name evidence="2" type="ORF">D9619_008905</name>
</gene>
<feature type="region of interest" description="Disordered" evidence="1">
    <location>
        <begin position="14"/>
        <end position="37"/>
    </location>
</feature>
<evidence type="ECO:0000313" key="3">
    <source>
        <dbReference type="Proteomes" id="UP000567179"/>
    </source>
</evidence>
<comment type="caution">
    <text evidence="2">The sequence shown here is derived from an EMBL/GenBank/DDBJ whole genome shotgun (WGS) entry which is preliminary data.</text>
</comment>
<dbReference type="AlphaFoldDB" id="A0A8H5B9Q3"/>
<reference evidence="2 3" key="1">
    <citation type="journal article" date="2020" name="ISME J.">
        <title>Uncovering the hidden diversity of litter-decomposition mechanisms in mushroom-forming fungi.</title>
        <authorList>
            <person name="Floudas D."/>
            <person name="Bentzer J."/>
            <person name="Ahren D."/>
            <person name="Johansson T."/>
            <person name="Persson P."/>
            <person name="Tunlid A."/>
        </authorList>
    </citation>
    <scope>NUCLEOTIDE SEQUENCE [LARGE SCALE GENOMIC DNA]</scope>
    <source>
        <strain evidence="2 3">CBS 101986</strain>
    </source>
</reference>
<accession>A0A8H5B9Q3</accession>
<proteinExistence type="predicted"/>
<name>A0A8H5B9Q3_9AGAR</name>
<protein>
    <submittedName>
        <fullName evidence="2">Uncharacterized protein</fullName>
    </submittedName>
</protein>
<evidence type="ECO:0000256" key="1">
    <source>
        <dbReference type="SAM" id="MobiDB-lite"/>
    </source>
</evidence>
<dbReference type="Proteomes" id="UP000567179">
    <property type="component" value="Unassembled WGS sequence"/>
</dbReference>